<name>A0A9W9F7A2_9EURO</name>
<feature type="region of interest" description="Disordered" evidence="1">
    <location>
        <begin position="29"/>
        <end position="69"/>
    </location>
</feature>
<comment type="caution">
    <text evidence="2">The sequence shown here is derived from an EMBL/GenBank/DDBJ whole genome shotgun (WGS) entry which is preliminary data.</text>
</comment>
<accession>A0A9W9F7A2</accession>
<organism evidence="2 3">
    <name type="scientific">Penicillium argentinense</name>
    <dbReference type="NCBI Taxonomy" id="1131581"/>
    <lineage>
        <taxon>Eukaryota</taxon>
        <taxon>Fungi</taxon>
        <taxon>Dikarya</taxon>
        <taxon>Ascomycota</taxon>
        <taxon>Pezizomycotina</taxon>
        <taxon>Eurotiomycetes</taxon>
        <taxon>Eurotiomycetidae</taxon>
        <taxon>Eurotiales</taxon>
        <taxon>Aspergillaceae</taxon>
        <taxon>Penicillium</taxon>
    </lineage>
</organism>
<dbReference type="OrthoDB" id="4337659at2759"/>
<reference evidence="2" key="1">
    <citation type="submission" date="2022-11" db="EMBL/GenBank/DDBJ databases">
        <authorList>
            <person name="Petersen C."/>
        </authorList>
    </citation>
    <scope>NUCLEOTIDE SEQUENCE</scope>
    <source>
        <strain evidence="2">IBT 30761</strain>
    </source>
</reference>
<gene>
    <name evidence="2" type="ORF">N7532_007205</name>
</gene>
<proteinExistence type="predicted"/>
<dbReference type="AlphaFoldDB" id="A0A9W9F7A2"/>
<protein>
    <submittedName>
        <fullName evidence="2">Uncharacterized protein</fullName>
    </submittedName>
</protein>
<reference evidence="2" key="2">
    <citation type="journal article" date="2023" name="IMA Fungus">
        <title>Comparative genomic study of the Penicillium genus elucidates a diverse pangenome and 15 lateral gene transfer events.</title>
        <authorList>
            <person name="Petersen C."/>
            <person name="Sorensen T."/>
            <person name="Nielsen M.R."/>
            <person name="Sondergaard T.E."/>
            <person name="Sorensen J.L."/>
            <person name="Fitzpatrick D.A."/>
            <person name="Frisvad J.C."/>
            <person name="Nielsen K.L."/>
        </authorList>
    </citation>
    <scope>NUCLEOTIDE SEQUENCE</scope>
    <source>
        <strain evidence="2">IBT 30761</strain>
    </source>
</reference>
<sequence length="132" mass="14884">MASNNPQPKRPPTNFFPATPKWAAIVEAGASRSHRHQQFQEGNNSTAILGPQRFHRADSGNKGARSSKVPILNEDPWADYGKGIEIFPKRHIFLARHRENNEELVHVQQLEEVVFPRGNTTPPQYNHLSLAS</sequence>
<evidence type="ECO:0000313" key="2">
    <source>
        <dbReference type="EMBL" id="KAJ5094914.1"/>
    </source>
</evidence>
<dbReference type="GeneID" id="81358677"/>
<evidence type="ECO:0000313" key="3">
    <source>
        <dbReference type="Proteomes" id="UP001149074"/>
    </source>
</evidence>
<evidence type="ECO:0000256" key="1">
    <source>
        <dbReference type="SAM" id="MobiDB-lite"/>
    </source>
</evidence>
<dbReference type="EMBL" id="JAPQKI010000006">
    <property type="protein sequence ID" value="KAJ5094914.1"/>
    <property type="molecule type" value="Genomic_DNA"/>
</dbReference>
<dbReference type="RefSeq" id="XP_056473064.1">
    <property type="nucleotide sequence ID" value="XM_056619698.1"/>
</dbReference>
<keyword evidence="3" id="KW-1185">Reference proteome</keyword>
<dbReference type="Proteomes" id="UP001149074">
    <property type="component" value="Unassembled WGS sequence"/>
</dbReference>